<dbReference type="GO" id="GO:0005829">
    <property type="term" value="C:cytosol"/>
    <property type="evidence" value="ECO:0007669"/>
    <property type="project" value="TreeGrafter"/>
</dbReference>
<evidence type="ECO:0000313" key="10">
    <source>
        <dbReference type="EMBL" id="CAG8332859.1"/>
    </source>
</evidence>
<dbReference type="PANTHER" id="PTHR24343">
    <property type="entry name" value="SERINE/THREONINE KINASE"/>
    <property type="match status" value="1"/>
</dbReference>
<dbReference type="PANTHER" id="PTHR24343:SF558">
    <property type="entry name" value="PROTEIN KINASE DOMAIN-CONTAINING PROTEIN"/>
    <property type="match status" value="1"/>
</dbReference>
<keyword evidence="6" id="KW-0067">ATP-binding</keyword>
<evidence type="ECO:0000256" key="7">
    <source>
        <dbReference type="ARBA" id="ARBA00047899"/>
    </source>
</evidence>
<dbReference type="GO" id="GO:0030003">
    <property type="term" value="P:intracellular monoatomic cation homeostasis"/>
    <property type="evidence" value="ECO:0007669"/>
    <property type="project" value="TreeGrafter"/>
</dbReference>
<gene>
    <name evidence="11" type="ORF">PSALAMII_LOCUS10346</name>
    <name evidence="10" type="ORF">PSALAMII_LOCUS2646</name>
</gene>
<dbReference type="EMBL" id="CAJVPG010000100">
    <property type="protein sequence ID" value="CAG8332859.1"/>
    <property type="molecule type" value="Genomic_DNA"/>
</dbReference>
<sequence>MADCLQKLLQPISKLFHFFTLQRRHGHESLGDRRVDGNSSYDSMLPPLTTIRKRGFGNGRFTLENGDHCHFLGPASSKSRCPKKDRNTTWQSLKSKITQACSQPSADSEWGQWIQNQQTGIVSGENMAVITQKYGQICDIIDHGSSGVVLLSHKVQGCNPNLDRFYAIKVFRRGAESTGTAYRRRVDAEYFISASLQHQNIVRTFDLLRIGNDSLCECLEYCSGGDLHSLVVASGQLEQAEADCFFKQLIHGIDFIHEMGIAHRDLKPENLLLSPNGCLKISDFGSAECFRLSWENHVHMSRTRRGSRPFVSPEQYLCEEFDPRSVDIWAAVMTYLVMRTGRIPWKIATDQDESFRDYVADRIVGRGHFFIEEMCNHVDESYIRCWILNTCAGLSQLKFLILGGYRRLKLVQPLIQEYFSWMSVFMT</sequence>
<keyword evidence="4" id="KW-0547">Nucleotide-binding</keyword>
<dbReference type="GO" id="GO:0004674">
    <property type="term" value="F:protein serine/threonine kinase activity"/>
    <property type="evidence" value="ECO:0007669"/>
    <property type="project" value="UniProtKB-KW"/>
</dbReference>
<name>A0A9W4NVR5_9EURO</name>
<evidence type="ECO:0000256" key="5">
    <source>
        <dbReference type="ARBA" id="ARBA00022777"/>
    </source>
</evidence>
<comment type="catalytic activity">
    <reaction evidence="8">
        <text>L-seryl-[protein] + ATP = O-phospho-L-seryl-[protein] + ADP + H(+)</text>
        <dbReference type="Rhea" id="RHEA:17989"/>
        <dbReference type="Rhea" id="RHEA-COMP:9863"/>
        <dbReference type="Rhea" id="RHEA-COMP:11604"/>
        <dbReference type="ChEBI" id="CHEBI:15378"/>
        <dbReference type="ChEBI" id="CHEBI:29999"/>
        <dbReference type="ChEBI" id="CHEBI:30616"/>
        <dbReference type="ChEBI" id="CHEBI:83421"/>
        <dbReference type="ChEBI" id="CHEBI:456216"/>
        <dbReference type="EC" id="2.7.11.1"/>
    </reaction>
</comment>
<dbReference type="PROSITE" id="PS50011">
    <property type="entry name" value="PROTEIN_KINASE_DOM"/>
    <property type="match status" value="1"/>
</dbReference>
<feature type="domain" description="Protein kinase" evidence="9">
    <location>
        <begin position="135"/>
        <end position="427"/>
    </location>
</feature>
<accession>A0A9W4NVR5</accession>
<evidence type="ECO:0000259" key="9">
    <source>
        <dbReference type="PROSITE" id="PS50011"/>
    </source>
</evidence>
<evidence type="ECO:0000256" key="4">
    <source>
        <dbReference type="ARBA" id="ARBA00022741"/>
    </source>
</evidence>
<comment type="catalytic activity">
    <reaction evidence="7">
        <text>L-threonyl-[protein] + ATP = O-phospho-L-threonyl-[protein] + ADP + H(+)</text>
        <dbReference type="Rhea" id="RHEA:46608"/>
        <dbReference type="Rhea" id="RHEA-COMP:11060"/>
        <dbReference type="Rhea" id="RHEA-COMP:11605"/>
        <dbReference type="ChEBI" id="CHEBI:15378"/>
        <dbReference type="ChEBI" id="CHEBI:30013"/>
        <dbReference type="ChEBI" id="CHEBI:30616"/>
        <dbReference type="ChEBI" id="CHEBI:61977"/>
        <dbReference type="ChEBI" id="CHEBI:456216"/>
        <dbReference type="EC" id="2.7.11.1"/>
    </reaction>
</comment>
<dbReference type="Gene3D" id="1.10.510.10">
    <property type="entry name" value="Transferase(Phosphotransferase) domain 1"/>
    <property type="match status" value="1"/>
</dbReference>
<evidence type="ECO:0000256" key="1">
    <source>
        <dbReference type="ARBA" id="ARBA00012513"/>
    </source>
</evidence>
<dbReference type="Pfam" id="PF00069">
    <property type="entry name" value="Pkinase"/>
    <property type="match status" value="1"/>
</dbReference>
<dbReference type="Proteomes" id="UP001152646">
    <property type="component" value="Unassembled WGS sequence"/>
</dbReference>
<dbReference type="PROSITE" id="PS00108">
    <property type="entry name" value="PROTEIN_KINASE_ST"/>
    <property type="match status" value="1"/>
</dbReference>
<evidence type="ECO:0000256" key="3">
    <source>
        <dbReference type="ARBA" id="ARBA00022679"/>
    </source>
</evidence>
<dbReference type="SMART" id="SM00220">
    <property type="entry name" value="S_TKc"/>
    <property type="match status" value="1"/>
</dbReference>
<keyword evidence="2" id="KW-0723">Serine/threonine-protein kinase</keyword>
<keyword evidence="3" id="KW-0808">Transferase</keyword>
<dbReference type="SUPFAM" id="SSF56112">
    <property type="entry name" value="Protein kinase-like (PK-like)"/>
    <property type="match status" value="1"/>
</dbReference>
<dbReference type="OrthoDB" id="6513151at2759"/>
<evidence type="ECO:0000313" key="13">
    <source>
        <dbReference type="Proteomes" id="UP001152649"/>
    </source>
</evidence>
<proteinExistence type="predicted"/>
<dbReference type="GO" id="GO:0005524">
    <property type="term" value="F:ATP binding"/>
    <property type="evidence" value="ECO:0007669"/>
    <property type="project" value="UniProtKB-KW"/>
</dbReference>
<dbReference type="EMBL" id="CAJVPA010000244">
    <property type="protein sequence ID" value="CAG8422345.1"/>
    <property type="molecule type" value="Genomic_DNA"/>
</dbReference>
<protein>
    <recommendedName>
        <fullName evidence="1">non-specific serine/threonine protein kinase</fullName>
        <ecNumber evidence="1">2.7.11.1</ecNumber>
    </recommendedName>
</protein>
<evidence type="ECO:0000256" key="8">
    <source>
        <dbReference type="ARBA" id="ARBA00048679"/>
    </source>
</evidence>
<evidence type="ECO:0000256" key="2">
    <source>
        <dbReference type="ARBA" id="ARBA00022527"/>
    </source>
</evidence>
<dbReference type="Proteomes" id="UP001152649">
    <property type="component" value="Unassembled WGS sequence"/>
</dbReference>
<evidence type="ECO:0000313" key="12">
    <source>
        <dbReference type="Proteomes" id="UP001152646"/>
    </source>
</evidence>
<reference evidence="11" key="1">
    <citation type="submission" date="2021-07" db="EMBL/GenBank/DDBJ databases">
        <authorList>
            <person name="Branca A.L. A."/>
        </authorList>
    </citation>
    <scope>NUCLEOTIDE SEQUENCE</scope>
</reference>
<dbReference type="InterPro" id="IPR011009">
    <property type="entry name" value="Kinase-like_dom_sf"/>
</dbReference>
<evidence type="ECO:0000313" key="11">
    <source>
        <dbReference type="EMBL" id="CAG8422345.1"/>
    </source>
</evidence>
<dbReference type="InterPro" id="IPR000719">
    <property type="entry name" value="Prot_kinase_dom"/>
</dbReference>
<keyword evidence="5" id="KW-0418">Kinase</keyword>
<comment type="caution">
    <text evidence="11">The sequence shown here is derived from an EMBL/GenBank/DDBJ whole genome shotgun (WGS) entry which is preliminary data.</text>
</comment>
<evidence type="ECO:0000256" key="6">
    <source>
        <dbReference type="ARBA" id="ARBA00022840"/>
    </source>
</evidence>
<dbReference type="InterPro" id="IPR008271">
    <property type="entry name" value="Ser/Thr_kinase_AS"/>
</dbReference>
<keyword evidence="13" id="KW-1185">Reference proteome</keyword>
<organism evidence="11 12">
    <name type="scientific">Penicillium salamii</name>
    <dbReference type="NCBI Taxonomy" id="1612424"/>
    <lineage>
        <taxon>Eukaryota</taxon>
        <taxon>Fungi</taxon>
        <taxon>Dikarya</taxon>
        <taxon>Ascomycota</taxon>
        <taxon>Pezizomycotina</taxon>
        <taxon>Eurotiomycetes</taxon>
        <taxon>Eurotiomycetidae</taxon>
        <taxon>Eurotiales</taxon>
        <taxon>Aspergillaceae</taxon>
        <taxon>Penicillium</taxon>
    </lineage>
</organism>
<dbReference type="EC" id="2.7.11.1" evidence="1"/>
<dbReference type="AlphaFoldDB" id="A0A9W4NVR5"/>